<reference evidence="5 6" key="1">
    <citation type="submission" date="2023-10" db="EMBL/GenBank/DDBJ databases">
        <title>Saccharopolyspora sp. nov., isolated from mangrove soil.</title>
        <authorList>
            <person name="Lu Y."/>
            <person name="Liu W."/>
        </authorList>
    </citation>
    <scope>NUCLEOTIDE SEQUENCE [LARGE SCALE GENOMIC DNA]</scope>
    <source>
        <strain evidence="5 6">S2-29</strain>
    </source>
</reference>
<dbReference type="SUPFAM" id="SSF52096">
    <property type="entry name" value="ClpP/crotonase"/>
    <property type="match status" value="1"/>
</dbReference>
<evidence type="ECO:0000256" key="3">
    <source>
        <dbReference type="ARBA" id="ARBA00022801"/>
    </source>
</evidence>
<dbReference type="InterPro" id="IPR032259">
    <property type="entry name" value="HIBYL-CoA-H"/>
</dbReference>
<evidence type="ECO:0000313" key="6">
    <source>
        <dbReference type="Proteomes" id="UP001327093"/>
    </source>
</evidence>
<dbReference type="Pfam" id="PF16113">
    <property type="entry name" value="ECH_2"/>
    <property type="match status" value="1"/>
</dbReference>
<protein>
    <recommendedName>
        <fullName evidence="2">3-hydroxyisobutyryl-CoA hydrolase</fullName>
        <ecNumber evidence="2">3.1.2.4</ecNumber>
    </recommendedName>
</protein>
<dbReference type="PANTHER" id="PTHR43176">
    <property type="entry name" value="3-HYDROXYISOBUTYRYL-COA HYDROLASE-RELATED"/>
    <property type="match status" value="1"/>
</dbReference>
<evidence type="ECO:0000259" key="4">
    <source>
        <dbReference type="Pfam" id="PF16113"/>
    </source>
</evidence>
<dbReference type="PANTHER" id="PTHR43176:SF3">
    <property type="entry name" value="3-HYDROXYISOBUTYRYL-COA HYDROLASE, MITOCHONDRIAL"/>
    <property type="match status" value="1"/>
</dbReference>
<dbReference type="NCBIfam" id="NF004127">
    <property type="entry name" value="PRK05617.1"/>
    <property type="match status" value="1"/>
</dbReference>
<comment type="caution">
    <text evidence="5">The sequence shown here is derived from an EMBL/GenBank/DDBJ whole genome shotgun (WGS) entry which is preliminary data.</text>
</comment>
<keyword evidence="6" id="KW-1185">Reference proteome</keyword>
<dbReference type="EMBL" id="JAWLNX010000019">
    <property type="protein sequence ID" value="MEB3370563.1"/>
    <property type="molecule type" value="Genomic_DNA"/>
</dbReference>
<dbReference type="RefSeq" id="WP_324268037.1">
    <property type="nucleotide sequence ID" value="NZ_JAWLNX010000019.1"/>
</dbReference>
<keyword evidence="3" id="KW-0378">Hydrolase</keyword>
<feature type="domain" description="Enoyl-CoA hydratase/isomerase" evidence="4">
    <location>
        <begin position="15"/>
        <end position="336"/>
    </location>
</feature>
<gene>
    <name evidence="5" type="ORF">R4I43_24460</name>
</gene>
<evidence type="ECO:0000313" key="5">
    <source>
        <dbReference type="EMBL" id="MEB3370563.1"/>
    </source>
</evidence>
<evidence type="ECO:0000256" key="1">
    <source>
        <dbReference type="ARBA" id="ARBA00001709"/>
    </source>
</evidence>
<name>A0ABU6AGF8_9PSEU</name>
<sequence length="354" mass="37706">MTDAEVLVDVCGRMGRLTLNRPRALNALTAEMVQLLDNALSSWERDPEIACVLIEGGGDRGLCAGGDIRAIYQAALVGDPAPKNFWRDEYRLNARIKRYPKPYVAIMDGIVMGGGVGVSAHGSVRVVTERTKIAMPEVGIGFVPDVGGTYLLSRAPGELGTHAALTAAQLGPGAAIQCGVADHFVPSDSLAPLAEDLANALPDEIDTAVQRHSTTAPPSTLDSDMEWINECYATDDVAEIVRRLLTSGVEAAERAAEDISAKSPTALKVTLHALRTARGLGSLEHCLEQEYRTSCALLSSPDLVEGIRAQVVDKDRNPQWSPGLLDEVGADVVEKFYAAGDDELGPATMEECDD</sequence>
<comment type="catalytic activity">
    <reaction evidence="1">
        <text>3-hydroxy-2-methylpropanoyl-CoA + H2O = 3-hydroxy-2-methylpropanoate + CoA + H(+)</text>
        <dbReference type="Rhea" id="RHEA:20888"/>
        <dbReference type="ChEBI" id="CHEBI:11805"/>
        <dbReference type="ChEBI" id="CHEBI:15377"/>
        <dbReference type="ChEBI" id="CHEBI:15378"/>
        <dbReference type="ChEBI" id="CHEBI:57287"/>
        <dbReference type="ChEBI" id="CHEBI:57340"/>
        <dbReference type="EC" id="3.1.2.4"/>
    </reaction>
</comment>
<evidence type="ECO:0000256" key="2">
    <source>
        <dbReference type="ARBA" id="ARBA00011915"/>
    </source>
</evidence>
<dbReference type="EC" id="3.1.2.4" evidence="2"/>
<proteinExistence type="predicted"/>
<dbReference type="Proteomes" id="UP001327093">
    <property type="component" value="Unassembled WGS sequence"/>
</dbReference>
<dbReference type="CDD" id="cd06558">
    <property type="entry name" value="crotonase-like"/>
    <property type="match status" value="1"/>
</dbReference>
<organism evidence="5 6">
    <name type="scientific">Saccharopolyspora mangrovi</name>
    <dbReference type="NCBI Taxonomy" id="3082379"/>
    <lineage>
        <taxon>Bacteria</taxon>
        <taxon>Bacillati</taxon>
        <taxon>Actinomycetota</taxon>
        <taxon>Actinomycetes</taxon>
        <taxon>Pseudonocardiales</taxon>
        <taxon>Pseudonocardiaceae</taxon>
        <taxon>Saccharopolyspora</taxon>
    </lineage>
</organism>
<dbReference type="InterPro" id="IPR045004">
    <property type="entry name" value="ECH_dom"/>
</dbReference>
<dbReference type="Gene3D" id="3.90.226.10">
    <property type="entry name" value="2-enoyl-CoA Hydratase, Chain A, domain 1"/>
    <property type="match status" value="1"/>
</dbReference>
<dbReference type="InterPro" id="IPR029045">
    <property type="entry name" value="ClpP/crotonase-like_dom_sf"/>
</dbReference>
<accession>A0ABU6AGF8</accession>